<dbReference type="EMBL" id="LR746496">
    <property type="protein sequence ID" value="CAA7600773.1"/>
    <property type="molecule type" value="Genomic_DNA"/>
</dbReference>
<dbReference type="EMBL" id="CDGJ01000085">
    <property type="protein sequence ID" value="CEJ08621.1"/>
    <property type="molecule type" value="Genomic_DNA"/>
</dbReference>
<dbReference type="AlphaFoldDB" id="A0A8S0VWE4"/>
<evidence type="ECO:0000313" key="3">
    <source>
        <dbReference type="Proteomes" id="UP001071230"/>
    </source>
</evidence>
<dbReference type="Proteomes" id="UP000836597">
    <property type="component" value="Chromosome"/>
</dbReference>
<dbReference type="Proteomes" id="UP001071230">
    <property type="component" value="Unassembled WGS sequence"/>
</dbReference>
<protein>
    <submittedName>
        <fullName evidence="1">Uncharacterized protein</fullName>
    </submittedName>
</protein>
<accession>A0A8S0VWE4</accession>
<dbReference type="KEGG" id="aacx:DEACI_1426"/>
<evidence type="ECO:0000313" key="1">
    <source>
        <dbReference type="EMBL" id="CAA7600773.1"/>
    </source>
</evidence>
<evidence type="ECO:0000313" key="2">
    <source>
        <dbReference type="EMBL" id="CEJ08621.1"/>
    </source>
</evidence>
<organism evidence="1">
    <name type="scientific">Acididesulfobacillus acetoxydans</name>
    <dbReference type="NCBI Taxonomy" id="1561005"/>
    <lineage>
        <taxon>Bacteria</taxon>
        <taxon>Bacillati</taxon>
        <taxon>Bacillota</taxon>
        <taxon>Clostridia</taxon>
        <taxon>Eubacteriales</taxon>
        <taxon>Peptococcaceae</taxon>
        <taxon>Acididesulfobacillus</taxon>
    </lineage>
</organism>
<proteinExistence type="predicted"/>
<reference evidence="2" key="1">
    <citation type="submission" date="2014-11" db="EMBL/GenBank/DDBJ databases">
        <authorList>
            <person name="Hornung B.V."/>
        </authorList>
    </citation>
    <scope>NUCLEOTIDE SEQUENCE</scope>
    <source>
        <strain evidence="2">INE</strain>
    </source>
</reference>
<reference evidence="1" key="2">
    <citation type="submission" date="2020-01" db="EMBL/GenBank/DDBJ databases">
        <authorList>
            <person name="Hornung B."/>
        </authorList>
    </citation>
    <scope>NUCLEOTIDE SEQUENCE</scope>
    <source>
        <strain evidence="1">PacBioINE</strain>
    </source>
</reference>
<name>A0A8S0VWE4_9FIRM</name>
<gene>
    <name evidence="1" type="ORF">DEACI_1426</name>
    <name evidence="2" type="ORF">DEACI_3100</name>
</gene>
<sequence>MECFPLSLAKWFLPLRNERKETGVSPLLQKPTGYLDILTIVPFPY</sequence>
<keyword evidence="3" id="KW-1185">Reference proteome</keyword>